<dbReference type="AlphaFoldDB" id="A0AAT9HNR0"/>
<accession>A0AAT9HNR0</accession>
<gene>
    <name evidence="1" type="ORF">SHKM778_54880</name>
</gene>
<sequence>MRRTALRHALSGGDRIGHYVPGFGEGRTDPGVAGLAHRQVSRHLVSMSPHTFRDRGSGRCLVGHDATVWIGRKRRRGAFLPAEWGSMFSGILKYDECAGVQ</sequence>
<protein>
    <submittedName>
        <fullName evidence="1">Uncharacterized protein</fullName>
    </submittedName>
</protein>
<reference evidence="1" key="2">
    <citation type="submission" date="2024-07" db="EMBL/GenBank/DDBJ databases">
        <title>Streptomyces haneummycinica sp. nov., a new antibiotic-producing actinobacterium isolated from marine sediment.</title>
        <authorList>
            <person name="Uemura M."/>
            <person name="Hamada M."/>
            <person name="Hirano S."/>
            <person name="Kobayashi K."/>
            <person name="Ohshiro T."/>
            <person name="Kobayashi T."/>
            <person name="Terahara T."/>
        </authorList>
    </citation>
    <scope>NUCLEOTIDE SEQUENCE</scope>
    <source>
        <strain evidence="1">KM77-8</strain>
    </source>
</reference>
<dbReference type="EMBL" id="AP035768">
    <property type="protein sequence ID" value="BFO19100.1"/>
    <property type="molecule type" value="Genomic_DNA"/>
</dbReference>
<evidence type="ECO:0000313" key="1">
    <source>
        <dbReference type="EMBL" id="BFO19100.1"/>
    </source>
</evidence>
<reference evidence="1" key="1">
    <citation type="submission" date="2024-06" db="EMBL/GenBank/DDBJ databases">
        <authorList>
            <consortium name="consrtm"/>
            <person name="Uemura M."/>
            <person name="Terahara T."/>
        </authorList>
    </citation>
    <scope>NUCLEOTIDE SEQUENCE</scope>
    <source>
        <strain evidence="1">KM77-8</strain>
    </source>
</reference>
<proteinExistence type="predicted"/>
<organism evidence="1">
    <name type="scientific">Streptomyces haneummycinicus</name>
    <dbReference type="NCBI Taxonomy" id="3074435"/>
    <lineage>
        <taxon>Bacteria</taxon>
        <taxon>Bacillati</taxon>
        <taxon>Actinomycetota</taxon>
        <taxon>Actinomycetes</taxon>
        <taxon>Kitasatosporales</taxon>
        <taxon>Streptomycetaceae</taxon>
        <taxon>Streptomyces</taxon>
    </lineage>
</organism>
<name>A0AAT9HNR0_9ACTN</name>